<reference evidence="3" key="2">
    <citation type="submission" date="2013-04" db="EMBL/GenBank/DDBJ databases">
        <title>Genomic mechanisms accounting for the adaptation to parasitism in nematode-trapping fungi.</title>
        <authorList>
            <person name="Ahren D.G."/>
        </authorList>
    </citation>
    <scope>NUCLEOTIDE SEQUENCE [LARGE SCALE GENOMIC DNA]</scope>
    <source>
        <strain evidence="3">CBS 200.50</strain>
    </source>
</reference>
<sequence length="470" mass="52228">MRNILKERLEDVSGIGKLRSSVRQDLFDPDIFIKDYPVARRPPIKISDFRKIDMAVAPPQTLRHRPSVDLVQAAKTARKDIWRAHTGPSLNKMRSIDSLKSKPAVDLMEAANFVRISRGEQPLQQPLPSPGLAPGSIERPASVERDSSETPRYTNFSTPYTYSQGTPRTTTPPTTPPPGTILNFSRPSSRRGDVKTIRRRSQSFEHQKPLSQFENPRPSTSSSTASFLYPPSAFRRASPPPVLPKNGEDDDTESIAELASKFPLPAKTPPGSIRSPSIRSPSIRSPSGSIRSASIRSPPASIKGHSRKGTRTSINSLTFHATSTPSTPGNDIQVLEVLKSNGDLHERYSTQSEDVDYITTISNPVVHETIIPKVQNITTTEITRHHHTHEVRTHIQPVVDKQFEPEKHYVQTLDGGFVEVTAEAAERLKARYKYVTRVEETVSSVKVPAAPSYTWKPPRDTQSRSRGHTA</sequence>
<dbReference type="OrthoDB" id="5325276at2759"/>
<dbReference type="OMA" id="YTWKPPR"/>
<organism evidence="2 3">
    <name type="scientific">Dactylellina haptotyla (strain CBS 200.50)</name>
    <name type="common">Nematode-trapping fungus</name>
    <name type="synonym">Monacrosporium haptotylum</name>
    <dbReference type="NCBI Taxonomy" id="1284197"/>
    <lineage>
        <taxon>Eukaryota</taxon>
        <taxon>Fungi</taxon>
        <taxon>Dikarya</taxon>
        <taxon>Ascomycota</taxon>
        <taxon>Pezizomycotina</taxon>
        <taxon>Orbiliomycetes</taxon>
        <taxon>Orbiliales</taxon>
        <taxon>Orbiliaceae</taxon>
        <taxon>Dactylellina</taxon>
    </lineage>
</organism>
<feature type="region of interest" description="Disordered" evidence="1">
    <location>
        <begin position="119"/>
        <end position="312"/>
    </location>
</feature>
<protein>
    <submittedName>
        <fullName evidence="2">Uncharacterized protein</fullName>
    </submittedName>
</protein>
<dbReference type="Proteomes" id="UP000015100">
    <property type="component" value="Unassembled WGS sequence"/>
</dbReference>
<evidence type="ECO:0000313" key="3">
    <source>
        <dbReference type="Proteomes" id="UP000015100"/>
    </source>
</evidence>
<accession>S8AQT7</accession>
<feature type="compositionally biased region" description="Polar residues" evidence="1">
    <location>
        <begin position="209"/>
        <end position="226"/>
    </location>
</feature>
<reference evidence="2 3" key="1">
    <citation type="journal article" date="2013" name="PLoS Genet.">
        <title>Genomic mechanisms accounting for the adaptation to parasitism in nematode-trapping fungi.</title>
        <authorList>
            <person name="Meerupati T."/>
            <person name="Andersson K.M."/>
            <person name="Friman E."/>
            <person name="Kumar D."/>
            <person name="Tunlid A."/>
            <person name="Ahren D."/>
        </authorList>
    </citation>
    <scope>NUCLEOTIDE SEQUENCE [LARGE SCALE GENOMIC DNA]</scope>
    <source>
        <strain evidence="2 3">CBS 200.50</strain>
    </source>
</reference>
<evidence type="ECO:0000256" key="1">
    <source>
        <dbReference type="SAM" id="MobiDB-lite"/>
    </source>
</evidence>
<gene>
    <name evidence="2" type="ORF">H072_720</name>
</gene>
<feature type="compositionally biased region" description="Low complexity" evidence="1">
    <location>
        <begin position="269"/>
        <end position="302"/>
    </location>
</feature>
<feature type="compositionally biased region" description="Polar residues" evidence="1">
    <location>
        <begin position="150"/>
        <end position="165"/>
    </location>
</feature>
<dbReference type="HOGENOM" id="CLU_585222_0_0_1"/>
<comment type="caution">
    <text evidence="2">The sequence shown here is derived from an EMBL/GenBank/DDBJ whole genome shotgun (WGS) entry which is preliminary data.</text>
</comment>
<proteinExistence type="predicted"/>
<dbReference type="AlphaFoldDB" id="S8AQT7"/>
<feature type="region of interest" description="Disordered" evidence="1">
    <location>
        <begin position="450"/>
        <end position="470"/>
    </location>
</feature>
<name>S8AQT7_DACHA</name>
<dbReference type="EMBL" id="AQGS01000017">
    <property type="protein sequence ID" value="EPS45315.1"/>
    <property type="molecule type" value="Genomic_DNA"/>
</dbReference>
<feature type="compositionally biased region" description="Basic and acidic residues" evidence="1">
    <location>
        <begin position="190"/>
        <end position="208"/>
    </location>
</feature>
<keyword evidence="3" id="KW-1185">Reference proteome</keyword>
<evidence type="ECO:0000313" key="2">
    <source>
        <dbReference type="EMBL" id="EPS45315.1"/>
    </source>
</evidence>